<comment type="caution">
    <text evidence="1">The sequence shown here is derived from an EMBL/GenBank/DDBJ whole genome shotgun (WGS) entry which is preliminary data.</text>
</comment>
<keyword evidence="2" id="KW-1185">Reference proteome</keyword>
<name>A0A3D8SVP3_9EURO</name>
<evidence type="ECO:0000313" key="2">
    <source>
        <dbReference type="Proteomes" id="UP000256690"/>
    </source>
</evidence>
<accession>A0A3D8SVP3</accession>
<proteinExistence type="predicted"/>
<organism evidence="1 2">
    <name type="scientific">Aspergillus mulundensis</name>
    <dbReference type="NCBI Taxonomy" id="1810919"/>
    <lineage>
        <taxon>Eukaryota</taxon>
        <taxon>Fungi</taxon>
        <taxon>Dikarya</taxon>
        <taxon>Ascomycota</taxon>
        <taxon>Pezizomycotina</taxon>
        <taxon>Eurotiomycetes</taxon>
        <taxon>Eurotiomycetidae</taxon>
        <taxon>Eurotiales</taxon>
        <taxon>Aspergillaceae</taxon>
        <taxon>Aspergillus</taxon>
        <taxon>Aspergillus subgen. Nidulantes</taxon>
    </lineage>
</organism>
<dbReference type="AlphaFoldDB" id="A0A3D8SVP3"/>
<dbReference type="RefSeq" id="XP_026607336.1">
    <property type="nucleotide sequence ID" value="XM_026744173.1"/>
</dbReference>
<protein>
    <submittedName>
        <fullName evidence="1">Uncharacterized protein</fullName>
    </submittedName>
</protein>
<dbReference type="Proteomes" id="UP000256690">
    <property type="component" value="Unassembled WGS sequence"/>
</dbReference>
<dbReference type="OrthoDB" id="3437405at2759"/>
<evidence type="ECO:0000313" key="1">
    <source>
        <dbReference type="EMBL" id="RDW90382.1"/>
    </source>
</evidence>
<sequence>MAYNRIYNDLEEAESALNALRSARGLDEPELDLTGLWYQFIRMRFSMMATLAYTWVVTRADELLRSVVPPGYGDASVPQKRFYANILSRLEDISTRAAVSKIWKSMDGYMGYQFHEHDVVAGIYPMIHLGRNRANRELQLLTSLLPGASRQIMPLAIYRIRRDNLSNEQWMDFRARIEADLLSGISEEEQYEDYLKGCIRFHWVDDVEGIHNLEAARQHFKTINETREGPWLWDRRLFLVVNEFSLSSYTDPSFHSECLNQGFLPGDFRGHVLAVEPDWEPSTSDSIETPYYNGTVRVLGNLVLTDLYALVLRSVRDTKPLRELWPLAMEHARNRWPVPI</sequence>
<dbReference type="GeneID" id="38112527"/>
<dbReference type="EMBL" id="PVWQ01000002">
    <property type="protein sequence ID" value="RDW90382.1"/>
    <property type="molecule type" value="Genomic_DNA"/>
</dbReference>
<reference evidence="1 2" key="1">
    <citation type="journal article" date="2018" name="IMA Fungus">
        <title>IMA Genome-F 9: Draft genome sequence of Annulohypoxylon stygium, Aspergillus mulundensis, Berkeleyomyces basicola (syn. Thielaviopsis basicola), Ceratocystis smalleyi, two Cercospora beticola strains, Coleophoma cylindrospora, Fusarium fracticaudum, Phialophora cf. hyalina, and Morchella septimelata.</title>
        <authorList>
            <person name="Wingfield B.D."/>
            <person name="Bills G.F."/>
            <person name="Dong Y."/>
            <person name="Huang W."/>
            <person name="Nel W.J."/>
            <person name="Swalarsk-Parry B.S."/>
            <person name="Vaghefi N."/>
            <person name="Wilken P.M."/>
            <person name="An Z."/>
            <person name="de Beer Z.W."/>
            <person name="De Vos L."/>
            <person name="Chen L."/>
            <person name="Duong T.A."/>
            <person name="Gao Y."/>
            <person name="Hammerbacher A."/>
            <person name="Kikkert J.R."/>
            <person name="Li Y."/>
            <person name="Li H."/>
            <person name="Li K."/>
            <person name="Li Q."/>
            <person name="Liu X."/>
            <person name="Ma X."/>
            <person name="Naidoo K."/>
            <person name="Pethybridge S.J."/>
            <person name="Sun J."/>
            <person name="Steenkamp E.T."/>
            <person name="van der Nest M.A."/>
            <person name="van Wyk S."/>
            <person name="Wingfield M.J."/>
            <person name="Xiong C."/>
            <person name="Yue Q."/>
            <person name="Zhang X."/>
        </authorList>
    </citation>
    <scope>NUCLEOTIDE SEQUENCE [LARGE SCALE GENOMIC DNA]</scope>
    <source>
        <strain evidence="1 2">DSM 5745</strain>
    </source>
</reference>
<dbReference type="STRING" id="1810919.A0A3D8SVP3"/>
<gene>
    <name evidence="1" type="ORF">DSM5745_02157</name>
</gene>